<proteinExistence type="inferred from homology"/>
<keyword evidence="8 19" id="KW-0169">Cobalamin biosynthesis</keyword>
<dbReference type="EC" id="2.7.8.26" evidence="5 19"/>
<dbReference type="GO" id="GO:0005886">
    <property type="term" value="C:plasma membrane"/>
    <property type="evidence" value="ECO:0007669"/>
    <property type="project" value="UniProtKB-SubCell"/>
</dbReference>
<sequence>MDKNTSELIHWQDVPAAFGLLTRLPIPVDEEGATARGARAAWAYPLVGIVVGVLQASAVALLTLAGLPIGVVAALILVIAVVATGAMHEDGLADSADGLWGGWDRDRRLEIMKDSHLGAYGAIALALSLLIRWLTLVAVIALEQYWGTLIIVGMLSRAAMVVSMRALPHARDSGLSRKVGRPSTATTAIAVGMAMMVAIGIGQGWLIVMAGLATFLCILIAQTKIGGQTGDTLGGTQQFCEIAMLLMLSTQIG</sequence>
<evidence type="ECO:0000256" key="15">
    <source>
        <dbReference type="ARBA" id="ARBA00032605"/>
    </source>
</evidence>
<evidence type="ECO:0000256" key="12">
    <source>
        <dbReference type="ARBA" id="ARBA00022989"/>
    </source>
</evidence>
<dbReference type="Proteomes" id="UP001470809">
    <property type="component" value="Chromosome"/>
</dbReference>
<evidence type="ECO:0000256" key="14">
    <source>
        <dbReference type="ARBA" id="ARBA00025228"/>
    </source>
</evidence>
<evidence type="ECO:0000256" key="6">
    <source>
        <dbReference type="ARBA" id="ARBA00015850"/>
    </source>
</evidence>
<keyword evidence="7 19" id="KW-1003">Cell membrane</keyword>
<evidence type="ECO:0000256" key="9">
    <source>
        <dbReference type="ARBA" id="ARBA00022679"/>
    </source>
</evidence>
<accession>A0AAN0MC24</accession>
<dbReference type="GO" id="GO:0009236">
    <property type="term" value="P:cobalamin biosynthetic process"/>
    <property type="evidence" value="ECO:0007669"/>
    <property type="project" value="UniProtKB-UniRule"/>
</dbReference>
<dbReference type="InterPro" id="IPR003805">
    <property type="entry name" value="CobS"/>
</dbReference>
<evidence type="ECO:0000256" key="10">
    <source>
        <dbReference type="ARBA" id="ARBA00022692"/>
    </source>
</evidence>
<reference evidence="21" key="1">
    <citation type="submission" date="2024-04" db="EMBL/GenBank/DDBJ databases">
        <title>Phylogenomic analyses of a clade within the roseobacter group suggest taxonomic reassignments of species of the genera Aestuariivita, Citreicella, Loktanella, Nautella, Pelagibaca, Ruegeria, Thalassobius, Thiobacimonas and Tropicibacter, and the proposal o.</title>
        <authorList>
            <person name="Jeon C.O."/>
        </authorList>
    </citation>
    <scope>NUCLEOTIDE SEQUENCE [LARGE SCALE GENOMIC DNA]</scope>
    <source>
        <strain evidence="21">SS1-5</strain>
    </source>
</reference>
<dbReference type="GO" id="GO:0051073">
    <property type="term" value="F:adenosylcobinamide-GDP ribazoletransferase activity"/>
    <property type="evidence" value="ECO:0007669"/>
    <property type="project" value="UniProtKB-UniRule"/>
</dbReference>
<feature type="transmembrane region" description="Helical" evidence="19">
    <location>
        <begin position="146"/>
        <end position="167"/>
    </location>
</feature>
<protein>
    <recommendedName>
        <fullName evidence="6 19">Adenosylcobinamide-GDP ribazoletransferase</fullName>
        <ecNumber evidence="5 19">2.7.8.26</ecNumber>
    </recommendedName>
    <alternativeName>
        <fullName evidence="16 19">Cobalamin synthase</fullName>
    </alternativeName>
    <alternativeName>
        <fullName evidence="15 19">Cobalamin-5'-phosphate synthase</fullName>
    </alternativeName>
</protein>
<keyword evidence="13 19" id="KW-0472">Membrane</keyword>
<dbReference type="PANTHER" id="PTHR34148:SF1">
    <property type="entry name" value="ADENOSYLCOBINAMIDE-GDP RIBAZOLETRANSFERASE"/>
    <property type="match status" value="1"/>
</dbReference>
<evidence type="ECO:0000256" key="17">
    <source>
        <dbReference type="ARBA" id="ARBA00048623"/>
    </source>
</evidence>
<evidence type="ECO:0000256" key="1">
    <source>
        <dbReference type="ARBA" id="ARBA00001946"/>
    </source>
</evidence>
<comment type="pathway">
    <text evidence="3 19">Cofactor biosynthesis; adenosylcobalamin biosynthesis; adenosylcobalamin from cob(II)yrinate a,c-diamide: step 7/7.</text>
</comment>
<dbReference type="PANTHER" id="PTHR34148">
    <property type="entry name" value="ADENOSYLCOBINAMIDE-GDP RIBAZOLETRANSFERASE"/>
    <property type="match status" value="1"/>
</dbReference>
<dbReference type="HAMAP" id="MF_00719">
    <property type="entry name" value="CobS"/>
    <property type="match status" value="1"/>
</dbReference>
<keyword evidence="21" id="KW-1185">Reference proteome</keyword>
<keyword evidence="10 19" id="KW-0812">Transmembrane</keyword>
<evidence type="ECO:0000256" key="2">
    <source>
        <dbReference type="ARBA" id="ARBA00004651"/>
    </source>
</evidence>
<dbReference type="KEGG" id="yrh:AABB31_18335"/>
<evidence type="ECO:0000256" key="18">
    <source>
        <dbReference type="ARBA" id="ARBA00049504"/>
    </source>
</evidence>
<dbReference type="EMBL" id="CP151767">
    <property type="protein sequence ID" value="WZU66923.1"/>
    <property type="molecule type" value="Genomic_DNA"/>
</dbReference>
<comment type="similarity">
    <text evidence="4 19">Belongs to the CobS family.</text>
</comment>
<evidence type="ECO:0000256" key="11">
    <source>
        <dbReference type="ARBA" id="ARBA00022842"/>
    </source>
</evidence>
<feature type="transmembrane region" description="Helical" evidence="19">
    <location>
        <begin position="205"/>
        <end position="221"/>
    </location>
</feature>
<evidence type="ECO:0000256" key="19">
    <source>
        <dbReference type="HAMAP-Rule" id="MF_00719"/>
    </source>
</evidence>
<evidence type="ECO:0000256" key="7">
    <source>
        <dbReference type="ARBA" id="ARBA00022475"/>
    </source>
</evidence>
<evidence type="ECO:0000313" key="20">
    <source>
        <dbReference type="EMBL" id="WZU66923.1"/>
    </source>
</evidence>
<evidence type="ECO:0000256" key="13">
    <source>
        <dbReference type="ARBA" id="ARBA00023136"/>
    </source>
</evidence>
<evidence type="ECO:0000256" key="16">
    <source>
        <dbReference type="ARBA" id="ARBA00032853"/>
    </source>
</evidence>
<comment type="catalytic activity">
    <reaction evidence="17 19">
        <text>alpha-ribazole + adenosylcob(III)inamide-GDP = adenosylcob(III)alamin + GMP + H(+)</text>
        <dbReference type="Rhea" id="RHEA:16049"/>
        <dbReference type="ChEBI" id="CHEBI:10329"/>
        <dbReference type="ChEBI" id="CHEBI:15378"/>
        <dbReference type="ChEBI" id="CHEBI:18408"/>
        <dbReference type="ChEBI" id="CHEBI:58115"/>
        <dbReference type="ChEBI" id="CHEBI:60487"/>
        <dbReference type="EC" id="2.7.8.26"/>
    </reaction>
</comment>
<evidence type="ECO:0000313" key="21">
    <source>
        <dbReference type="Proteomes" id="UP001470809"/>
    </source>
</evidence>
<keyword evidence="12 19" id="KW-1133">Transmembrane helix</keyword>
<keyword evidence="9 19" id="KW-0808">Transferase</keyword>
<organism evidence="20 21">
    <name type="scientific">Yoonia rhodophyticola</name>
    <dbReference type="NCBI Taxonomy" id="3137370"/>
    <lineage>
        <taxon>Bacteria</taxon>
        <taxon>Pseudomonadati</taxon>
        <taxon>Pseudomonadota</taxon>
        <taxon>Alphaproteobacteria</taxon>
        <taxon>Rhodobacterales</taxon>
        <taxon>Paracoccaceae</taxon>
        <taxon>Yoonia</taxon>
    </lineage>
</organism>
<gene>
    <name evidence="19" type="primary">cobS</name>
    <name evidence="20" type="ORF">AABB31_18335</name>
</gene>
<evidence type="ECO:0000256" key="4">
    <source>
        <dbReference type="ARBA" id="ARBA00010561"/>
    </source>
</evidence>
<dbReference type="RefSeq" id="WP_342076242.1">
    <property type="nucleotide sequence ID" value="NZ_CP151767.2"/>
</dbReference>
<evidence type="ECO:0000256" key="5">
    <source>
        <dbReference type="ARBA" id="ARBA00013200"/>
    </source>
</evidence>
<comment type="catalytic activity">
    <reaction evidence="18 19">
        <text>alpha-ribazole 5'-phosphate + adenosylcob(III)inamide-GDP = adenosylcob(III)alamin 5'-phosphate + GMP + H(+)</text>
        <dbReference type="Rhea" id="RHEA:23560"/>
        <dbReference type="ChEBI" id="CHEBI:15378"/>
        <dbReference type="ChEBI" id="CHEBI:57918"/>
        <dbReference type="ChEBI" id="CHEBI:58115"/>
        <dbReference type="ChEBI" id="CHEBI:60487"/>
        <dbReference type="ChEBI" id="CHEBI:60493"/>
        <dbReference type="EC" id="2.7.8.26"/>
    </reaction>
</comment>
<dbReference type="Pfam" id="PF02654">
    <property type="entry name" value="CobS"/>
    <property type="match status" value="1"/>
</dbReference>
<evidence type="ECO:0000256" key="3">
    <source>
        <dbReference type="ARBA" id="ARBA00004663"/>
    </source>
</evidence>
<dbReference type="GO" id="GO:0008818">
    <property type="term" value="F:cobalamin 5'-phosphate synthase activity"/>
    <property type="evidence" value="ECO:0007669"/>
    <property type="project" value="UniProtKB-UniRule"/>
</dbReference>
<comment type="subcellular location">
    <subcellularLocation>
        <location evidence="2 19">Cell membrane</location>
        <topology evidence="2 19">Multi-pass membrane protein</topology>
    </subcellularLocation>
</comment>
<comment type="cofactor">
    <cofactor evidence="1 19">
        <name>Mg(2+)</name>
        <dbReference type="ChEBI" id="CHEBI:18420"/>
    </cofactor>
</comment>
<feature type="transmembrane region" description="Helical" evidence="19">
    <location>
        <begin position="67"/>
        <end position="87"/>
    </location>
</feature>
<keyword evidence="11 19" id="KW-0460">Magnesium</keyword>
<comment type="function">
    <text evidence="14 19">Joins adenosylcobinamide-GDP and alpha-ribazole to generate adenosylcobalamin (Ado-cobalamin). Also synthesizes adenosylcobalamin 5'-phosphate from adenosylcobinamide-GDP and alpha-ribazole 5'-phosphate.</text>
</comment>
<feature type="transmembrane region" description="Helical" evidence="19">
    <location>
        <begin position="41"/>
        <end position="61"/>
    </location>
</feature>
<dbReference type="AlphaFoldDB" id="A0AAN0MC24"/>
<reference evidence="20 21" key="2">
    <citation type="submission" date="2024-08" db="EMBL/GenBank/DDBJ databases">
        <title>Phylogenomic analyses of a clade within the roseobacter group suggest taxonomic reassignments of species of the genera Aestuariivita, Citreicella, Loktanella, Nautella, Pelagibaca, Ruegeria, Thalassobius, Thiobacimonas and Tropicibacter, and the proposal o.</title>
        <authorList>
            <person name="Jeon C.O."/>
        </authorList>
    </citation>
    <scope>NUCLEOTIDE SEQUENCE [LARGE SCALE GENOMIC DNA]</scope>
    <source>
        <strain evidence="20 21">SS1-5</strain>
    </source>
</reference>
<evidence type="ECO:0000256" key="8">
    <source>
        <dbReference type="ARBA" id="ARBA00022573"/>
    </source>
</evidence>
<name>A0AAN0MC24_9RHOB</name>
<feature type="transmembrane region" description="Helical" evidence="19">
    <location>
        <begin position="117"/>
        <end position="140"/>
    </location>
</feature>